<name>J7RIE7_HUIN7</name>
<dbReference type="HOGENOM" id="CLU_452740_0_0_1"/>
<evidence type="ECO:0000313" key="1">
    <source>
        <dbReference type="EMBL" id="CCK69303.1"/>
    </source>
</evidence>
<dbReference type="RefSeq" id="XP_022463549.1">
    <property type="nucleotide sequence ID" value="XM_022606900.1"/>
</dbReference>
<gene>
    <name evidence="1" type="primary">KNAG0C01890</name>
    <name evidence="1" type="ordered locus">KNAG_0C01890</name>
</gene>
<sequence>MPREKIHVAEAVQLFERFLAGDNFATIPNEAKRLQSESCNYMELGHDSRNIVEYYHDSLKNYIDKHHCITIANIIDCKEFTDEIFFKMSILEDTLEKLISRGKTKLTVNDFRILVADEMVHTLNTVPRFLRKAFKCALYDEEYDFEKDIGCISLIARGGIHDFKQFVEKLRFSKYYNIGQSFISDFEDEMHKVVPACIKYWDEKKVSWSVFHGYFLSQAIKLVLETIRWNDTANFDEIIYKDARVLLMLTAGTKIPFDEIYHKFLTANQNAIFEKKNEQAIKKYSRVFLDNFLSCNEIPNTTQRIDQIIRYICSYETYSNHYIPELSKLPQLNEIKTRIRSEVIKAIKTFEIYDLHKATLNLLGKNRVAVNCNILFFILNYLPHRKEFFRSRLTQRVIHKLAKTWEHYGSLERDLSEEGIEANLVKYIGSESSYDLESVLKASISALHSEITFGNYKLMPLFVNSANVSFSPPKHDPIWINCNFEKEWKISCDAFAKSNTVPLEPHGLHSIIMELPIKVSKDVYYHVFLDMTAAAILYCFNDSDSWDISAVRSKLAVPSEKESDFEACLQRLVGRKLLNLKGATLTFNYKFKARVSDTGLFSL</sequence>
<dbReference type="KEGG" id="kng:KNAG_0C01890"/>
<dbReference type="Proteomes" id="UP000006310">
    <property type="component" value="Chromosome 3"/>
</dbReference>
<dbReference type="STRING" id="1071383.J7RIE7"/>
<reference evidence="1 2" key="1">
    <citation type="journal article" date="2011" name="Proc. Natl. Acad. Sci. U.S.A.">
        <title>Evolutionary erosion of yeast sex chromosomes by mating-type switching accidents.</title>
        <authorList>
            <person name="Gordon J.L."/>
            <person name="Armisen D."/>
            <person name="Proux-Wera E."/>
            <person name="Oheigeartaigh S.S."/>
            <person name="Byrne K.P."/>
            <person name="Wolfe K.H."/>
        </authorList>
    </citation>
    <scope>NUCLEOTIDE SEQUENCE [LARGE SCALE GENOMIC DNA]</scope>
    <source>
        <strain evidence="2">ATCC MYA-139 / BCRC 22969 / CBS 8797 / CCRC 22969 / KCTC 17520 / NBRC 10181 / NCYC 3082</strain>
    </source>
</reference>
<dbReference type="OrthoDB" id="4045473at2759"/>
<reference evidence="2" key="2">
    <citation type="submission" date="2012-08" db="EMBL/GenBank/DDBJ databases">
        <title>Genome sequence of Kazachstania naganishii.</title>
        <authorList>
            <person name="Gordon J.L."/>
            <person name="Armisen D."/>
            <person name="Proux-Wera E."/>
            <person name="OhEigeartaigh S.S."/>
            <person name="Byrne K.P."/>
            <person name="Wolfe K.H."/>
        </authorList>
    </citation>
    <scope>NUCLEOTIDE SEQUENCE [LARGE SCALE GENOMIC DNA]</scope>
    <source>
        <strain evidence="2">ATCC MYA-139 / BCRC 22969 / CBS 8797 / CCRC 22969 / KCTC 17520 / NBRC 10181 / NCYC 3082</strain>
    </source>
</reference>
<proteinExistence type="predicted"/>
<organism evidence="1 2">
    <name type="scientific">Huiozyma naganishii (strain ATCC MYA-139 / BCRC 22969 / CBS 8797 / KCTC 17520 / NBRC 10181 / NCYC 3082 / Yp74L-3)</name>
    <name type="common">Yeast</name>
    <name type="synonym">Kazachstania naganishii</name>
    <dbReference type="NCBI Taxonomy" id="1071383"/>
    <lineage>
        <taxon>Eukaryota</taxon>
        <taxon>Fungi</taxon>
        <taxon>Dikarya</taxon>
        <taxon>Ascomycota</taxon>
        <taxon>Saccharomycotina</taxon>
        <taxon>Saccharomycetes</taxon>
        <taxon>Saccharomycetales</taxon>
        <taxon>Saccharomycetaceae</taxon>
        <taxon>Huiozyma</taxon>
    </lineage>
</organism>
<dbReference type="GeneID" id="34524983"/>
<dbReference type="InterPro" id="IPR036317">
    <property type="entry name" value="Cullin_homology_sf"/>
</dbReference>
<evidence type="ECO:0000313" key="2">
    <source>
        <dbReference type="Proteomes" id="UP000006310"/>
    </source>
</evidence>
<keyword evidence="2" id="KW-1185">Reference proteome</keyword>
<dbReference type="AlphaFoldDB" id="J7RIE7"/>
<dbReference type="EMBL" id="HE978316">
    <property type="protein sequence ID" value="CCK69303.1"/>
    <property type="molecule type" value="Genomic_DNA"/>
</dbReference>
<dbReference type="SUPFAM" id="SSF75632">
    <property type="entry name" value="Cullin homology domain"/>
    <property type="match status" value="1"/>
</dbReference>
<protein>
    <submittedName>
        <fullName evidence="1">Uncharacterized protein</fullName>
    </submittedName>
</protein>
<accession>J7RIE7</accession>